<evidence type="ECO:0000313" key="2">
    <source>
        <dbReference type="EMBL" id="KAK9871736.1"/>
    </source>
</evidence>
<dbReference type="AlphaFoldDB" id="A0AAW1TKI2"/>
<name>A0AAW1TKI2_9CUCU</name>
<protein>
    <submittedName>
        <fullName evidence="2">Uncharacterized protein</fullName>
    </submittedName>
</protein>
<feature type="compositionally biased region" description="Basic and acidic residues" evidence="1">
    <location>
        <begin position="33"/>
        <end position="43"/>
    </location>
</feature>
<comment type="caution">
    <text evidence="2">The sequence shown here is derived from an EMBL/GenBank/DDBJ whole genome shotgun (WGS) entry which is preliminary data.</text>
</comment>
<proteinExistence type="predicted"/>
<keyword evidence="3" id="KW-1185">Reference proteome</keyword>
<gene>
    <name evidence="2" type="ORF">WA026_014189</name>
</gene>
<dbReference type="Proteomes" id="UP001431783">
    <property type="component" value="Unassembled WGS sequence"/>
</dbReference>
<sequence>MVSAKGNLKKELRTGKGNSNSHARAGGYCTVIHRQDSDKNDVGHKKRVQHGNLEAHDSDDAQHVDGASTWDP</sequence>
<evidence type="ECO:0000313" key="3">
    <source>
        <dbReference type="Proteomes" id="UP001431783"/>
    </source>
</evidence>
<organism evidence="2 3">
    <name type="scientific">Henosepilachna vigintioctopunctata</name>
    <dbReference type="NCBI Taxonomy" id="420089"/>
    <lineage>
        <taxon>Eukaryota</taxon>
        <taxon>Metazoa</taxon>
        <taxon>Ecdysozoa</taxon>
        <taxon>Arthropoda</taxon>
        <taxon>Hexapoda</taxon>
        <taxon>Insecta</taxon>
        <taxon>Pterygota</taxon>
        <taxon>Neoptera</taxon>
        <taxon>Endopterygota</taxon>
        <taxon>Coleoptera</taxon>
        <taxon>Polyphaga</taxon>
        <taxon>Cucujiformia</taxon>
        <taxon>Coccinelloidea</taxon>
        <taxon>Coccinellidae</taxon>
        <taxon>Epilachninae</taxon>
        <taxon>Epilachnini</taxon>
        <taxon>Henosepilachna</taxon>
    </lineage>
</organism>
<dbReference type="EMBL" id="JARQZJ010000007">
    <property type="protein sequence ID" value="KAK9871736.1"/>
    <property type="molecule type" value="Genomic_DNA"/>
</dbReference>
<feature type="compositionally biased region" description="Basic and acidic residues" evidence="1">
    <location>
        <begin position="53"/>
        <end position="63"/>
    </location>
</feature>
<reference evidence="2 3" key="1">
    <citation type="submission" date="2023-03" db="EMBL/GenBank/DDBJ databases">
        <title>Genome insight into feeding habits of ladybird beetles.</title>
        <authorList>
            <person name="Li H.-S."/>
            <person name="Huang Y.-H."/>
            <person name="Pang H."/>
        </authorList>
    </citation>
    <scope>NUCLEOTIDE SEQUENCE [LARGE SCALE GENOMIC DNA]</scope>
    <source>
        <strain evidence="2">SYSU_2023b</strain>
        <tissue evidence="2">Whole body</tissue>
    </source>
</reference>
<evidence type="ECO:0000256" key="1">
    <source>
        <dbReference type="SAM" id="MobiDB-lite"/>
    </source>
</evidence>
<accession>A0AAW1TKI2</accession>
<feature type="region of interest" description="Disordered" evidence="1">
    <location>
        <begin position="1"/>
        <end position="72"/>
    </location>
</feature>